<keyword evidence="7 12" id="KW-0067">ATP-binding</keyword>
<feature type="active site" evidence="12">
    <location>
        <position position="193"/>
    </location>
</feature>
<evidence type="ECO:0000259" key="13">
    <source>
        <dbReference type="Pfam" id="PF13793"/>
    </source>
</evidence>
<evidence type="ECO:0000256" key="8">
    <source>
        <dbReference type="ARBA" id="ARBA00022842"/>
    </source>
</evidence>
<keyword evidence="3 12" id="KW-0479">Metal-binding</keyword>
<feature type="binding site" evidence="12">
    <location>
        <position position="130"/>
    </location>
    <ligand>
        <name>Mg(2+)</name>
        <dbReference type="ChEBI" id="CHEBI:18420"/>
    </ligand>
</feature>
<gene>
    <name evidence="12" type="primary">prs</name>
    <name evidence="14" type="ORF">CH333_05860</name>
</gene>
<dbReference type="AlphaFoldDB" id="A0A235BUE2"/>
<dbReference type="GO" id="GO:0002189">
    <property type="term" value="C:ribose phosphate diphosphokinase complex"/>
    <property type="evidence" value="ECO:0007669"/>
    <property type="project" value="TreeGrafter"/>
</dbReference>
<dbReference type="GO" id="GO:0000287">
    <property type="term" value="F:magnesium ion binding"/>
    <property type="evidence" value="ECO:0007669"/>
    <property type="project" value="UniProtKB-UniRule"/>
</dbReference>
<dbReference type="GO" id="GO:0009156">
    <property type="term" value="P:ribonucleoside monophosphate biosynthetic process"/>
    <property type="evidence" value="ECO:0007669"/>
    <property type="project" value="InterPro"/>
</dbReference>
<comment type="caution">
    <text evidence="14">The sequence shown here is derived from an EMBL/GenBank/DDBJ whole genome shotgun (WGS) entry which is preliminary data.</text>
</comment>
<dbReference type="SMART" id="SM01400">
    <property type="entry name" value="Pribosyltran_N"/>
    <property type="match status" value="1"/>
</dbReference>
<organism evidence="14 15">
    <name type="scientific">candidate division WOR-3 bacterium JGI_Cruoil_03_44_89</name>
    <dbReference type="NCBI Taxonomy" id="1973748"/>
    <lineage>
        <taxon>Bacteria</taxon>
        <taxon>Bacteria division WOR-3</taxon>
    </lineage>
</organism>
<accession>A0A235BUE2</accession>
<dbReference type="InterPro" id="IPR029099">
    <property type="entry name" value="Pribosyltran_N"/>
</dbReference>
<feature type="binding site" evidence="12">
    <location>
        <position position="219"/>
    </location>
    <ligand>
        <name>D-ribose 5-phosphate</name>
        <dbReference type="ChEBI" id="CHEBI:78346"/>
    </ligand>
</feature>
<evidence type="ECO:0000256" key="9">
    <source>
        <dbReference type="ARBA" id="ARBA00049535"/>
    </source>
</evidence>
<evidence type="ECO:0000313" key="14">
    <source>
        <dbReference type="EMBL" id="OYD15397.1"/>
    </source>
</evidence>
<dbReference type="Gene3D" id="3.40.50.2020">
    <property type="match status" value="2"/>
</dbReference>
<dbReference type="InterPro" id="IPR005946">
    <property type="entry name" value="Rib-P_diPkinase"/>
</dbReference>
<evidence type="ECO:0000256" key="1">
    <source>
        <dbReference type="ARBA" id="ARBA00004996"/>
    </source>
</evidence>
<comment type="function">
    <text evidence="10 12">Involved in the biosynthesis of the central metabolite phospho-alpha-D-ribosyl-1-pyrophosphate (PRPP) via the transfer of pyrophosphoryl group from ATP to 1-hydroxyl of ribose-5-phosphate (Rib-5-P).</text>
</comment>
<evidence type="ECO:0000256" key="5">
    <source>
        <dbReference type="ARBA" id="ARBA00022741"/>
    </source>
</evidence>
<dbReference type="HAMAP" id="MF_00583_B">
    <property type="entry name" value="RibP_PPkinase_B"/>
    <property type="match status" value="1"/>
</dbReference>
<protein>
    <recommendedName>
        <fullName evidence="12">Ribose-phosphate pyrophosphokinase</fullName>
        <shortName evidence="12">RPPK</shortName>
        <ecNumber evidence="12">2.7.6.1</ecNumber>
    </recommendedName>
    <alternativeName>
        <fullName evidence="12">5-phospho-D-ribosyl alpha-1-diphosphate synthase</fullName>
    </alternativeName>
    <alternativeName>
        <fullName evidence="12">Phosphoribosyl diphosphate synthase</fullName>
    </alternativeName>
    <alternativeName>
        <fullName evidence="12">Phosphoribosyl pyrophosphate synthase</fullName>
        <shortName evidence="12">P-Rib-PP synthase</shortName>
        <shortName evidence="12">PRPP synthase</shortName>
        <shortName evidence="12">PRPPase</shortName>
    </alternativeName>
</protein>
<dbReference type="UniPathway" id="UPA00087">
    <property type="reaction ID" value="UER00172"/>
</dbReference>
<feature type="binding site" evidence="12">
    <location>
        <begin position="38"/>
        <end position="40"/>
    </location>
    <ligand>
        <name>ATP</name>
        <dbReference type="ChEBI" id="CHEBI:30616"/>
    </ligand>
</feature>
<dbReference type="FunFam" id="3.40.50.2020:FF:000001">
    <property type="entry name" value="Ribose-phosphate pyrophosphokinase"/>
    <property type="match status" value="1"/>
</dbReference>
<dbReference type="NCBIfam" id="TIGR01251">
    <property type="entry name" value="ribP_PPkin"/>
    <property type="match status" value="1"/>
</dbReference>
<dbReference type="GO" id="GO:0005524">
    <property type="term" value="F:ATP binding"/>
    <property type="evidence" value="ECO:0007669"/>
    <property type="project" value="UniProtKB-KW"/>
</dbReference>
<comment type="subunit">
    <text evidence="12">Homohexamer.</text>
</comment>
<comment type="similarity">
    <text evidence="11 12">Belongs to the ribose-phosphate pyrophosphokinase family. Class I subfamily.</text>
</comment>
<dbReference type="SUPFAM" id="SSF53271">
    <property type="entry name" value="PRTase-like"/>
    <property type="match status" value="1"/>
</dbReference>
<evidence type="ECO:0000256" key="11">
    <source>
        <dbReference type="ARBA" id="ARBA00061444"/>
    </source>
</evidence>
<keyword evidence="6 12" id="KW-0418">Kinase</keyword>
<dbReference type="InterPro" id="IPR000836">
    <property type="entry name" value="PRTase_dom"/>
</dbReference>
<feature type="binding site" evidence="12">
    <location>
        <position position="195"/>
    </location>
    <ligand>
        <name>D-ribose 5-phosphate</name>
        <dbReference type="ChEBI" id="CHEBI:78346"/>
    </ligand>
</feature>
<evidence type="ECO:0000256" key="2">
    <source>
        <dbReference type="ARBA" id="ARBA00022679"/>
    </source>
</evidence>
<dbReference type="InterPro" id="IPR029057">
    <property type="entry name" value="PRTase-like"/>
</dbReference>
<proteinExistence type="inferred from homology"/>
<dbReference type="Proteomes" id="UP000215215">
    <property type="component" value="Unassembled WGS sequence"/>
</dbReference>
<dbReference type="Pfam" id="PF13793">
    <property type="entry name" value="Pribosyltran_N"/>
    <property type="match status" value="1"/>
</dbReference>
<feature type="domain" description="Ribose-phosphate pyrophosphokinase N-terminal" evidence="13">
    <location>
        <begin position="5"/>
        <end position="120"/>
    </location>
</feature>
<dbReference type="EC" id="2.7.6.1" evidence="12"/>
<feature type="binding site" evidence="12">
    <location>
        <position position="169"/>
    </location>
    <ligand>
        <name>Mg(2+)</name>
        <dbReference type="ChEBI" id="CHEBI:18420"/>
    </ligand>
</feature>
<keyword evidence="8 12" id="KW-0460">Magnesium</keyword>
<dbReference type="GO" id="GO:0004749">
    <property type="term" value="F:ribose phosphate diphosphokinase activity"/>
    <property type="evidence" value="ECO:0007669"/>
    <property type="project" value="UniProtKB-UniRule"/>
</dbReference>
<comment type="subcellular location">
    <subcellularLocation>
        <location evidence="12">Cytoplasm</location>
    </subcellularLocation>
</comment>
<dbReference type="CDD" id="cd06223">
    <property type="entry name" value="PRTases_typeI"/>
    <property type="match status" value="1"/>
</dbReference>
<evidence type="ECO:0000256" key="3">
    <source>
        <dbReference type="ARBA" id="ARBA00022723"/>
    </source>
</evidence>
<dbReference type="PROSITE" id="PS00114">
    <property type="entry name" value="PRPP_SYNTHASE"/>
    <property type="match status" value="1"/>
</dbReference>
<keyword evidence="12" id="KW-0963">Cytoplasm</keyword>
<dbReference type="NCBIfam" id="NF002320">
    <property type="entry name" value="PRK01259.1"/>
    <property type="match status" value="1"/>
</dbReference>
<dbReference type="GO" id="GO:0006015">
    <property type="term" value="P:5-phosphoribose 1-diphosphate biosynthetic process"/>
    <property type="evidence" value="ECO:0007669"/>
    <property type="project" value="UniProtKB-UniRule"/>
</dbReference>
<evidence type="ECO:0000256" key="6">
    <source>
        <dbReference type="ARBA" id="ARBA00022777"/>
    </source>
</evidence>
<evidence type="ECO:0000256" key="10">
    <source>
        <dbReference type="ARBA" id="ARBA00054914"/>
    </source>
</evidence>
<dbReference type="EMBL" id="NOZQ01000124">
    <property type="protein sequence ID" value="OYD15397.1"/>
    <property type="molecule type" value="Genomic_DNA"/>
</dbReference>
<dbReference type="InterPro" id="IPR000842">
    <property type="entry name" value="PRib_PP_synth_CS"/>
</dbReference>
<dbReference type="GO" id="GO:0006164">
    <property type="term" value="P:purine nucleotide biosynthetic process"/>
    <property type="evidence" value="ECO:0007669"/>
    <property type="project" value="TreeGrafter"/>
</dbReference>
<evidence type="ECO:0000256" key="7">
    <source>
        <dbReference type="ARBA" id="ARBA00022840"/>
    </source>
</evidence>
<keyword evidence="4 12" id="KW-0545">Nucleotide biosynthesis</keyword>
<evidence type="ECO:0000256" key="4">
    <source>
        <dbReference type="ARBA" id="ARBA00022727"/>
    </source>
</evidence>
<dbReference type="GO" id="GO:0016301">
    <property type="term" value="F:kinase activity"/>
    <property type="evidence" value="ECO:0007669"/>
    <property type="project" value="UniProtKB-KW"/>
</dbReference>
<keyword evidence="5 12" id="KW-0547">Nucleotide-binding</keyword>
<comment type="pathway">
    <text evidence="1 12">Metabolic intermediate biosynthesis; 5-phospho-alpha-D-ribose 1-diphosphate biosynthesis; 5-phospho-alpha-D-ribose 1-diphosphate from D-ribose 5-phosphate (route I): step 1/1.</text>
</comment>
<evidence type="ECO:0000313" key="15">
    <source>
        <dbReference type="Proteomes" id="UP000215215"/>
    </source>
</evidence>
<dbReference type="InterPro" id="IPR037515">
    <property type="entry name" value="Rib-P_diPkinase_bac"/>
</dbReference>
<keyword evidence="2 12" id="KW-0808">Transferase</keyword>
<dbReference type="PANTHER" id="PTHR10210">
    <property type="entry name" value="RIBOSE-PHOSPHATE DIPHOSPHOKINASE FAMILY MEMBER"/>
    <property type="match status" value="1"/>
</dbReference>
<name>A0A235BUE2_UNCW3</name>
<sequence>MPDGLKVFGGNSNPLLTKKICEYLGIEVGDITCKNFSDGEIYIKINENVRGEDVFLVHSTQPPADNLLELLLMIDAAKRASAERITAVIPYFGYARQDKKDEPRVPISAKLVADLLEVAGANRILTCDLHAEQIQGFFNIPVDHLYALPVFVDYVKKMNLSNFTLVSPDVGRVKRTWGFAKRIGGVPIAIVDKRRPAPNQSYVTNIVGEVKDRNIFIIDDIIDTGGTILGAVRALKSAGALDIYCFCTHSILSGNAKEKIESSEVIKLVTTDTIPVQWDSSKLTVLSVSKLLGEAVKRIHNRESVSSLFV</sequence>
<comment type="cofactor">
    <cofactor evidence="12">
        <name>Mg(2+)</name>
        <dbReference type="ChEBI" id="CHEBI:18420"/>
    </cofactor>
    <text evidence="12">Binds 2 Mg(2+) ions per subunit.</text>
</comment>
<dbReference type="PANTHER" id="PTHR10210:SF41">
    <property type="entry name" value="RIBOSE-PHOSPHATE PYROPHOSPHOKINASE 1, CHLOROPLASTIC"/>
    <property type="match status" value="1"/>
</dbReference>
<dbReference type="Pfam" id="PF14572">
    <property type="entry name" value="Pribosyl_synth"/>
    <property type="match status" value="1"/>
</dbReference>
<reference evidence="14 15" key="1">
    <citation type="submission" date="2017-07" db="EMBL/GenBank/DDBJ databases">
        <title>Recovery of genomes from metagenomes via a dereplication, aggregation, and scoring strategy.</title>
        <authorList>
            <person name="Sieber C.M."/>
            <person name="Probst A.J."/>
            <person name="Sharrar A."/>
            <person name="Thomas B.C."/>
            <person name="Hess M."/>
            <person name="Tringe S.G."/>
            <person name="Banfield J.F."/>
        </authorList>
    </citation>
    <scope>NUCLEOTIDE SEQUENCE [LARGE SCALE GENOMIC DNA]</scope>
    <source>
        <strain evidence="14">JGI_Cruoil_03_44_89</strain>
    </source>
</reference>
<feature type="binding site" evidence="12">
    <location>
        <begin position="96"/>
        <end position="97"/>
    </location>
    <ligand>
        <name>ATP</name>
        <dbReference type="ChEBI" id="CHEBI:30616"/>
    </ligand>
</feature>
<evidence type="ECO:0000256" key="12">
    <source>
        <dbReference type="HAMAP-Rule" id="MF_00583"/>
    </source>
</evidence>
<feature type="binding site" evidence="12">
    <location>
        <begin position="223"/>
        <end position="227"/>
    </location>
    <ligand>
        <name>D-ribose 5-phosphate</name>
        <dbReference type="ChEBI" id="CHEBI:78346"/>
    </ligand>
</feature>
<dbReference type="GO" id="GO:0005737">
    <property type="term" value="C:cytoplasm"/>
    <property type="evidence" value="ECO:0007669"/>
    <property type="project" value="UniProtKB-SubCell"/>
</dbReference>
<comment type="catalytic activity">
    <reaction evidence="9 12">
        <text>D-ribose 5-phosphate + ATP = 5-phospho-alpha-D-ribose 1-diphosphate + AMP + H(+)</text>
        <dbReference type="Rhea" id="RHEA:15609"/>
        <dbReference type="ChEBI" id="CHEBI:15378"/>
        <dbReference type="ChEBI" id="CHEBI:30616"/>
        <dbReference type="ChEBI" id="CHEBI:58017"/>
        <dbReference type="ChEBI" id="CHEBI:78346"/>
        <dbReference type="ChEBI" id="CHEBI:456215"/>
        <dbReference type="EC" id="2.7.6.1"/>
    </reaction>
</comment>